<feature type="site" description="Catalytically relevant" evidence="5">
    <location>
        <position position="128"/>
    </location>
</feature>
<feature type="site" description="Catalytically relevant" evidence="5">
    <location>
        <position position="169"/>
    </location>
</feature>
<dbReference type="InterPro" id="IPR046348">
    <property type="entry name" value="SIS_dom_sf"/>
</dbReference>
<dbReference type="InterPro" id="IPR035474">
    <property type="entry name" value="SIS_Kpsf"/>
</dbReference>
<dbReference type="Pfam" id="PF00571">
    <property type="entry name" value="CBS"/>
    <property type="match status" value="2"/>
</dbReference>
<dbReference type="AlphaFoldDB" id="A0A061QUD4"/>
<dbReference type="Gene3D" id="3.40.50.10490">
    <property type="entry name" value="Glucose-6-phosphate isomerase like protein, domain 1"/>
    <property type="match status" value="1"/>
</dbReference>
<feature type="site" description="Catalytically relevant" evidence="5">
    <location>
        <position position="76"/>
    </location>
</feature>
<accession>A0A061QUD4</accession>
<evidence type="ECO:0000256" key="1">
    <source>
        <dbReference type="ARBA" id="ARBA00008165"/>
    </source>
</evidence>
<keyword evidence="2" id="KW-0677">Repeat</keyword>
<dbReference type="CDD" id="cd05014">
    <property type="entry name" value="SIS_Kpsf"/>
    <property type="match status" value="1"/>
</dbReference>
<feature type="site" description="Catalytically relevant" evidence="5">
    <location>
        <position position="210"/>
    </location>
</feature>
<evidence type="ECO:0000259" key="7">
    <source>
        <dbReference type="PROSITE" id="PS51371"/>
    </source>
</evidence>
<dbReference type="PIRSF" id="PIRSF004692">
    <property type="entry name" value="KdsD_KpsF"/>
    <property type="match status" value="1"/>
</dbReference>
<dbReference type="PROSITE" id="PS51371">
    <property type="entry name" value="CBS"/>
    <property type="match status" value="2"/>
</dbReference>
<dbReference type="EMBL" id="GBEZ01023556">
    <property type="protein sequence ID" value="JAC63338.1"/>
    <property type="molecule type" value="Transcribed_RNA"/>
</dbReference>
<dbReference type="CDD" id="cd04604">
    <property type="entry name" value="CBS_pair_SIS_assoc"/>
    <property type="match status" value="1"/>
</dbReference>
<evidence type="ECO:0000259" key="8">
    <source>
        <dbReference type="PROSITE" id="PS51464"/>
    </source>
</evidence>
<evidence type="ECO:0000256" key="2">
    <source>
        <dbReference type="ARBA" id="ARBA00022737"/>
    </source>
</evidence>
<evidence type="ECO:0000256" key="4">
    <source>
        <dbReference type="PIRNR" id="PIRNR004692"/>
    </source>
</evidence>
<evidence type="ECO:0000256" key="6">
    <source>
        <dbReference type="PROSITE-ProRule" id="PRU00703"/>
    </source>
</evidence>
<dbReference type="Gene3D" id="3.10.580.10">
    <property type="entry name" value="CBS-domain"/>
    <property type="match status" value="1"/>
</dbReference>
<dbReference type="PANTHER" id="PTHR47476">
    <property type="match status" value="1"/>
</dbReference>
<evidence type="ECO:0000256" key="3">
    <source>
        <dbReference type="ARBA" id="ARBA00023122"/>
    </source>
</evidence>
<evidence type="ECO:0000313" key="10">
    <source>
        <dbReference type="EMBL" id="JAC64813.1"/>
    </source>
</evidence>
<organism evidence="9">
    <name type="scientific">Tetraselmis sp. GSL018</name>
    <dbReference type="NCBI Taxonomy" id="582737"/>
    <lineage>
        <taxon>Eukaryota</taxon>
        <taxon>Viridiplantae</taxon>
        <taxon>Chlorophyta</taxon>
        <taxon>core chlorophytes</taxon>
        <taxon>Chlorodendrophyceae</taxon>
        <taxon>Chlorodendrales</taxon>
        <taxon>Chlorodendraceae</taxon>
        <taxon>Tetraselmis</taxon>
    </lineage>
</organism>
<name>A0A061QUD4_9CHLO</name>
<dbReference type="SUPFAM" id="SSF53697">
    <property type="entry name" value="SIS domain"/>
    <property type="match status" value="1"/>
</dbReference>
<feature type="domain" description="CBS" evidence="7">
    <location>
        <begin position="294"/>
        <end position="348"/>
    </location>
</feature>
<dbReference type="GO" id="GO:1901135">
    <property type="term" value="P:carbohydrate derivative metabolic process"/>
    <property type="evidence" value="ECO:0007669"/>
    <property type="project" value="InterPro"/>
</dbReference>
<protein>
    <submittedName>
        <fullName evidence="9">Arabinose-5-phosphate isomerase</fullName>
    </submittedName>
</protein>
<evidence type="ECO:0000256" key="5">
    <source>
        <dbReference type="PIRSR" id="PIRSR004692-3"/>
    </source>
</evidence>
<dbReference type="Pfam" id="PF01380">
    <property type="entry name" value="SIS"/>
    <property type="match status" value="1"/>
</dbReference>
<reference evidence="9" key="1">
    <citation type="submission" date="2014-05" db="EMBL/GenBank/DDBJ databases">
        <title>The transcriptome of the halophilic microalga Tetraselmis sp. GSL018 isolated from the Great Salt Lake, Utah.</title>
        <authorList>
            <person name="Jinkerson R.E."/>
            <person name="D'Adamo S."/>
            <person name="Posewitz M.C."/>
        </authorList>
    </citation>
    <scope>NUCLEOTIDE SEQUENCE</scope>
    <source>
        <strain evidence="9">GSL018</strain>
    </source>
</reference>
<dbReference type="GO" id="GO:0005975">
    <property type="term" value="P:carbohydrate metabolic process"/>
    <property type="evidence" value="ECO:0007669"/>
    <property type="project" value="InterPro"/>
</dbReference>
<dbReference type="InterPro" id="IPR001347">
    <property type="entry name" value="SIS_dom"/>
</dbReference>
<keyword evidence="9" id="KW-0413">Isomerase</keyword>
<sequence length="348" mass="37164">MDSFENNQLMKGSSSVCGNGTVNYQHCSMKALKGLFAEQHRFMNHFFDNLDLAPLQEFCQACLDCQGVICFTGVGKSGFIAQKITQTLVSTGTKAVFLSPTDALHGDIGIVGADDLLVMFSKSGGTEELLRLVPYARAKGAKLVSVTSVKANKLATACDMDIHLPLERELCPFDLAPVTSTAIQMLFGDTIAISLMLSKDLSKDEYAKNHPAGRIGKRLMLGVKDVMISGANLPVVSPSIKVVDTLVELSSKGCGCVLVTEDNNLLGVFTDGDLRRTLQTRGSGVLQLQVSEVMTSSACTIYGNVKAVDAMQAMEKGNKKVTFLPVLSAATQKLEGLVTLHHLVAAGL</sequence>
<dbReference type="EMBL" id="GBEZ01021985">
    <property type="protein sequence ID" value="JAC64813.1"/>
    <property type="molecule type" value="Transcribed_RNA"/>
</dbReference>
<dbReference type="InterPro" id="IPR046342">
    <property type="entry name" value="CBS_dom_sf"/>
</dbReference>
<dbReference type="SMART" id="SM00116">
    <property type="entry name" value="CBS"/>
    <property type="match status" value="2"/>
</dbReference>
<dbReference type="PROSITE" id="PS51464">
    <property type="entry name" value="SIS"/>
    <property type="match status" value="1"/>
</dbReference>
<feature type="domain" description="CBS" evidence="7">
    <location>
        <begin position="227"/>
        <end position="285"/>
    </location>
</feature>
<comment type="similarity">
    <text evidence="1 4">Belongs to the SIS family. GutQ/KpsF subfamily.</text>
</comment>
<dbReference type="GO" id="GO:0097367">
    <property type="term" value="F:carbohydrate derivative binding"/>
    <property type="evidence" value="ECO:0007669"/>
    <property type="project" value="InterPro"/>
</dbReference>
<keyword evidence="3 6" id="KW-0129">CBS domain</keyword>
<dbReference type="InterPro" id="IPR000644">
    <property type="entry name" value="CBS_dom"/>
</dbReference>
<dbReference type="InterPro" id="IPR004800">
    <property type="entry name" value="KdsD/KpsF-type"/>
</dbReference>
<dbReference type="GO" id="GO:0016853">
    <property type="term" value="F:isomerase activity"/>
    <property type="evidence" value="ECO:0007669"/>
    <property type="project" value="UniProtKB-KW"/>
</dbReference>
<proteinExistence type="inferred from homology"/>
<dbReference type="PANTHER" id="PTHR47476:SF2">
    <property type="entry name" value="ARABINOSE 5-PHOSPHATE ISOMERASE-RELATED"/>
    <property type="match status" value="1"/>
</dbReference>
<gene>
    <name evidence="10" type="ORF">TSPGSL018_17474</name>
    <name evidence="9" type="ORF">TSPGSL018_20912</name>
</gene>
<dbReference type="NCBIfam" id="TIGR00393">
    <property type="entry name" value="kpsF"/>
    <property type="match status" value="1"/>
</dbReference>
<feature type="domain" description="SIS" evidence="8">
    <location>
        <begin position="59"/>
        <end position="201"/>
    </location>
</feature>
<evidence type="ECO:0000313" key="9">
    <source>
        <dbReference type="EMBL" id="JAC63338.1"/>
    </source>
</evidence>